<dbReference type="InterPro" id="IPR050347">
    <property type="entry name" value="Bact_Beta-galactosidase"/>
</dbReference>
<dbReference type="Pfam" id="PF00703">
    <property type="entry name" value="Glyco_hydro_2"/>
    <property type="match status" value="1"/>
</dbReference>
<proteinExistence type="inferred from homology"/>
<name>A0A5C6EWB6_9BACT</name>
<sequence precursor="true">MTKLRVFPFAVLALIGTVCLANDWENPSVFRVNKMKSHAVKMPFPTRGSAIATQRLESPWCQLLNGDWKFNWVNHPDKRPMGFFEQDFNDADWDSIKVPSNVELLGYGTPIYTNMTYPFQKSPPRLMDTPPEDFTTFTERNPVSSYRRTFDLPASWEGRQTHLTFNGVESAFYLWVNGQKVGYSQDSRTPAEFDITKFVQPGKNLIAVEVYRYSDGSYLEDQDFWRLSGIFRDVYLTSLAAIDLADLTVVASLADDYKTGTLDVNALIANYSKKASELKVVVEILEGGKGNPDATSLFTKSIDVSATTGTSNASLSLKSLPFEVKPWSAEDPQLYTLLVTCQEFAGKPISHYAQNIGFKRSEIKEGQLQINGQAILVKGVNRHDHDPDTGHYVPEEMMRRDITLMKQMNINTVRTSHYPNDPRFYELCDEIGLYVICEANIESHGMHYGKESLAKDPTWQAAHLDRVKNMVGAFKNHASIIVWSMGNEAGDGVNFQACSKWLHEDAAVKYPVHYEQGKEASHVDMFTPMYATMQRCREYCREQKSKPLNEQRPLIQCEYSHAMGNSSGNLADYWELFRSERLMQGGCIWDWVDQGLRQQKDTDRGSVEFWAYGGDFGDKPNDDNFCCNGIVDADRVPNPQAAEVFKVYQNVHVSLPKQATSVVSGQFDVQVFNESNFIDLSHLEPVVSLRKSGVVIEELTAVAPAVGPQQTETMNVKLNIPATDEELHCRIEWRLTEDTEWAKRGHVVAWDQFKISGNSVAPKPKLGSGEIARTDAATTLSGNESIYRFDNATGQLTSWKHRGTEMLVAPMHLNFWRPPTDNDKGNKMPSNSGVWKSAGENTSAKLVSADVQDGTPTVRYALSIPAGKTTGELAYRLTESGGLAVSVIVDPKGQLPELPRIGMQCQIATNLDSCRWFGNGPEESYSDRKSGVWVGVFERPTAELVYEYAEPQESGNRTDVRWMEWTPDSGPGVRVSAIGDSLLQASAYPCLMSDLETHKHAYQIPKRDLFTVNVDYLQRGLAGDNSWGALPHEQYRIKANGSYQYEFQLEATE</sequence>
<comment type="catalytic activity">
    <reaction evidence="1 7">
        <text>Hydrolysis of terminal non-reducing beta-D-galactose residues in beta-D-galactosides.</text>
        <dbReference type="EC" id="3.2.1.23"/>
    </reaction>
</comment>
<comment type="similarity">
    <text evidence="2 7">Belongs to the glycosyl hydrolase 2 family.</text>
</comment>
<dbReference type="InterPro" id="IPR006104">
    <property type="entry name" value="Glyco_hydro_2_N"/>
</dbReference>
<evidence type="ECO:0000256" key="3">
    <source>
        <dbReference type="ARBA" id="ARBA00012756"/>
    </source>
</evidence>
<dbReference type="SUPFAM" id="SSF51445">
    <property type="entry name" value="(Trans)glycosidases"/>
    <property type="match status" value="1"/>
</dbReference>
<dbReference type="InterPro" id="IPR036156">
    <property type="entry name" value="Beta-gal/glucu_dom_sf"/>
</dbReference>
<dbReference type="AlphaFoldDB" id="A0A5C6EWB6"/>
<evidence type="ECO:0000256" key="1">
    <source>
        <dbReference type="ARBA" id="ARBA00001412"/>
    </source>
</evidence>
<dbReference type="GO" id="GO:0004565">
    <property type="term" value="F:beta-galactosidase activity"/>
    <property type="evidence" value="ECO:0007669"/>
    <property type="project" value="UniProtKB-EC"/>
</dbReference>
<dbReference type="EC" id="3.2.1.23" evidence="3 7"/>
<dbReference type="Gene3D" id="3.20.20.80">
    <property type="entry name" value="Glycosidases"/>
    <property type="match status" value="1"/>
</dbReference>
<dbReference type="OrthoDB" id="9762066at2"/>
<dbReference type="SUPFAM" id="SSF74650">
    <property type="entry name" value="Galactose mutarotase-like"/>
    <property type="match status" value="1"/>
</dbReference>
<dbReference type="EMBL" id="SJPX01000003">
    <property type="protein sequence ID" value="TWU51769.1"/>
    <property type="molecule type" value="Genomic_DNA"/>
</dbReference>
<evidence type="ECO:0000313" key="11">
    <source>
        <dbReference type="Proteomes" id="UP000317977"/>
    </source>
</evidence>
<protein>
    <recommendedName>
        <fullName evidence="3 7">Beta-galactosidase</fullName>
        <ecNumber evidence="3 7">3.2.1.23</ecNumber>
    </recommendedName>
    <alternativeName>
        <fullName evidence="6 7">Lactase</fullName>
    </alternativeName>
</protein>
<dbReference type="PROSITE" id="PS00608">
    <property type="entry name" value="GLYCOSYL_HYDROL_F2_2"/>
    <property type="match status" value="1"/>
</dbReference>
<dbReference type="PANTHER" id="PTHR46323">
    <property type="entry name" value="BETA-GALACTOSIDASE"/>
    <property type="match status" value="1"/>
</dbReference>
<dbReference type="InterPro" id="IPR006102">
    <property type="entry name" value="Ig-like_GH2"/>
</dbReference>
<dbReference type="Gene3D" id="2.60.40.10">
    <property type="entry name" value="Immunoglobulins"/>
    <property type="match status" value="2"/>
</dbReference>
<feature type="signal peptide" evidence="8">
    <location>
        <begin position="1"/>
        <end position="21"/>
    </location>
</feature>
<dbReference type="Pfam" id="PF02929">
    <property type="entry name" value="Bgal_small_N"/>
    <property type="match status" value="1"/>
</dbReference>
<dbReference type="InterPro" id="IPR008979">
    <property type="entry name" value="Galactose-bd-like_sf"/>
</dbReference>
<dbReference type="GO" id="GO:0030246">
    <property type="term" value="F:carbohydrate binding"/>
    <property type="evidence" value="ECO:0007669"/>
    <property type="project" value="InterPro"/>
</dbReference>
<dbReference type="PROSITE" id="PS00719">
    <property type="entry name" value="GLYCOSYL_HYDROL_F2_1"/>
    <property type="match status" value="1"/>
</dbReference>
<gene>
    <name evidence="10" type="primary">lacZ_2</name>
    <name evidence="10" type="ORF">Poly59_33640</name>
</gene>
<evidence type="ECO:0000256" key="4">
    <source>
        <dbReference type="ARBA" id="ARBA00022801"/>
    </source>
</evidence>
<dbReference type="SUPFAM" id="SSF49303">
    <property type="entry name" value="beta-Galactosidase/glucuronidase domain"/>
    <property type="match status" value="2"/>
</dbReference>
<dbReference type="InterPro" id="IPR006103">
    <property type="entry name" value="Glyco_hydro_2_cat"/>
</dbReference>
<dbReference type="InterPro" id="IPR014718">
    <property type="entry name" value="GH-type_carb-bd"/>
</dbReference>
<dbReference type="Gene3D" id="2.60.120.260">
    <property type="entry name" value="Galactose-binding domain-like"/>
    <property type="match status" value="1"/>
</dbReference>
<evidence type="ECO:0000256" key="5">
    <source>
        <dbReference type="ARBA" id="ARBA00023295"/>
    </source>
</evidence>
<feature type="domain" description="Beta galactosidase small chain/" evidence="9">
    <location>
        <begin position="779"/>
        <end position="1050"/>
    </location>
</feature>
<dbReference type="InterPro" id="IPR032312">
    <property type="entry name" value="LacZ_4"/>
</dbReference>
<dbReference type="InterPro" id="IPR017853">
    <property type="entry name" value="GH"/>
</dbReference>
<dbReference type="RefSeq" id="WP_146535051.1">
    <property type="nucleotide sequence ID" value="NZ_SJPX01000003.1"/>
</dbReference>
<feature type="chain" id="PRO_5022956939" description="Beta-galactosidase" evidence="8">
    <location>
        <begin position="22"/>
        <end position="1053"/>
    </location>
</feature>
<keyword evidence="11" id="KW-1185">Reference proteome</keyword>
<evidence type="ECO:0000259" key="9">
    <source>
        <dbReference type="SMART" id="SM01038"/>
    </source>
</evidence>
<dbReference type="InterPro" id="IPR023230">
    <property type="entry name" value="Glyco_hydro_2_CS"/>
</dbReference>
<dbReference type="GO" id="GO:0009341">
    <property type="term" value="C:beta-galactosidase complex"/>
    <property type="evidence" value="ECO:0007669"/>
    <property type="project" value="InterPro"/>
</dbReference>
<dbReference type="GO" id="GO:0005990">
    <property type="term" value="P:lactose catabolic process"/>
    <property type="evidence" value="ECO:0007669"/>
    <property type="project" value="TreeGrafter"/>
</dbReference>
<evidence type="ECO:0000256" key="2">
    <source>
        <dbReference type="ARBA" id="ARBA00007401"/>
    </source>
</evidence>
<keyword evidence="8" id="KW-0732">Signal</keyword>
<dbReference type="SMART" id="SM01038">
    <property type="entry name" value="Bgal_small_N"/>
    <property type="match status" value="1"/>
</dbReference>
<dbReference type="SUPFAM" id="SSF49785">
    <property type="entry name" value="Galactose-binding domain-like"/>
    <property type="match status" value="1"/>
</dbReference>
<reference evidence="10 11" key="1">
    <citation type="submission" date="2019-02" db="EMBL/GenBank/DDBJ databases">
        <title>Deep-cultivation of Planctomycetes and their phenomic and genomic characterization uncovers novel biology.</title>
        <authorList>
            <person name="Wiegand S."/>
            <person name="Jogler M."/>
            <person name="Boedeker C."/>
            <person name="Pinto D."/>
            <person name="Vollmers J."/>
            <person name="Rivas-Marin E."/>
            <person name="Kohn T."/>
            <person name="Peeters S.H."/>
            <person name="Heuer A."/>
            <person name="Rast P."/>
            <person name="Oberbeckmann S."/>
            <person name="Bunk B."/>
            <person name="Jeske O."/>
            <person name="Meyerdierks A."/>
            <person name="Storesund J.E."/>
            <person name="Kallscheuer N."/>
            <person name="Luecker S."/>
            <person name="Lage O.M."/>
            <person name="Pohl T."/>
            <person name="Merkel B.J."/>
            <person name="Hornburger P."/>
            <person name="Mueller R.-W."/>
            <person name="Bruemmer F."/>
            <person name="Labrenz M."/>
            <person name="Spormann A.M."/>
            <person name="Op Den Camp H."/>
            <person name="Overmann J."/>
            <person name="Amann R."/>
            <person name="Jetten M.S.M."/>
            <person name="Mascher T."/>
            <person name="Medema M.H."/>
            <person name="Devos D.P."/>
            <person name="Kaster A.-K."/>
            <person name="Ovreas L."/>
            <person name="Rohde M."/>
            <person name="Galperin M.Y."/>
            <person name="Jogler C."/>
        </authorList>
    </citation>
    <scope>NUCLEOTIDE SEQUENCE [LARGE SCALE GENOMIC DNA]</scope>
    <source>
        <strain evidence="10 11">Poly59</strain>
    </source>
</reference>
<dbReference type="Pfam" id="PF02836">
    <property type="entry name" value="Glyco_hydro_2_C"/>
    <property type="match status" value="1"/>
</dbReference>
<keyword evidence="5 7" id="KW-0326">Glycosidase</keyword>
<evidence type="ECO:0000256" key="6">
    <source>
        <dbReference type="ARBA" id="ARBA00032230"/>
    </source>
</evidence>
<dbReference type="InterPro" id="IPR023232">
    <property type="entry name" value="Glyco_hydro_2_AS"/>
</dbReference>
<comment type="caution">
    <text evidence="10">The sequence shown here is derived from an EMBL/GenBank/DDBJ whole genome shotgun (WGS) entry which is preliminary data.</text>
</comment>
<accession>A0A5C6EWB6</accession>
<evidence type="ECO:0000313" key="10">
    <source>
        <dbReference type="EMBL" id="TWU51769.1"/>
    </source>
</evidence>
<keyword evidence="4 7" id="KW-0378">Hydrolase</keyword>
<dbReference type="Proteomes" id="UP000317977">
    <property type="component" value="Unassembled WGS sequence"/>
</dbReference>
<dbReference type="InterPro" id="IPR011013">
    <property type="entry name" value="Gal_mutarotase_sf_dom"/>
</dbReference>
<dbReference type="Pfam" id="PF16353">
    <property type="entry name" value="LacZ_4"/>
    <property type="match status" value="1"/>
</dbReference>
<evidence type="ECO:0000256" key="8">
    <source>
        <dbReference type="SAM" id="SignalP"/>
    </source>
</evidence>
<evidence type="ECO:0000256" key="7">
    <source>
        <dbReference type="RuleBase" id="RU361154"/>
    </source>
</evidence>
<dbReference type="InterPro" id="IPR013783">
    <property type="entry name" value="Ig-like_fold"/>
</dbReference>
<dbReference type="PANTHER" id="PTHR46323:SF2">
    <property type="entry name" value="BETA-GALACTOSIDASE"/>
    <property type="match status" value="1"/>
</dbReference>
<dbReference type="Pfam" id="PF02837">
    <property type="entry name" value="Glyco_hydro_2_N"/>
    <property type="match status" value="1"/>
</dbReference>
<dbReference type="Gene3D" id="2.70.98.10">
    <property type="match status" value="1"/>
</dbReference>
<dbReference type="InterPro" id="IPR004199">
    <property type="entry name" value="B-gal_small/dom_5"/>
</dbReference>
<dbReference type="InterPro" id="IPR006101">
    <property type="entry name" value="Glyco_hydro_2"/>
</dbReference>
<organism evidence="10 11">
    <name type="scientific">Rubripirellula reticaptiva</name>
    <dbReference type="NCBI Taxonomy" id="2528013"/>
    <lineage>
        <taxon>Bacteria</taxon>
        <taxon>Pseudomonadati</taxon>
        <taxon>Planctomycetota</taxon>
        <taxon>Planctomycetia</taxon>
        <taxon>Pirellulales</taxon>
        <taxon>Pirellulaceae</taxon>
        <taxon>Rubripirellula</taxon>
    </lineage>
</organism>
<dbReference type="PRINTS" id="PR00132">
    <property type="entry name" value="GLHYDRLASE2"/>
</dbReference>